<dbReference type="PANTHER" id="PTHR31414">
    <property type="entry name" value="TRANSMEMBRANE PROTEIN DDB_G0292058"/>
    <property type="match status" value="1"/>
</dbReference>
<dbReference type="EMBL" id="JBGMDY010000007">
    <property type="protein sequence ID" value="KAL2328875.1"/>
    <property type="molecule type" value="Genomic_DNA"/>
</dbReference>
<keyword evidence="2" id="KW-0732">Signal</keyword>
<evidence type="ECO:0000313" key="4">
    <source>
        <dbReference type="Proteomes" id="UP001603857"/>
    </source>
</evidence>
<feature type="transmembrane region" description="Helical" evidence="1">
    <location>
        <begin position="78"/>
        <end position="100"/>
    </location>
</feature>
<dbReference type="PANTHER" id="PTHR31414:SF18">
    <property type="entry name" value="TRANSMEMBRANE PROTEIN-RELATED"/>
    <property type="match status" value="1"/>
</dbReference>
<keyword evidence="4" id="KW-1185">Reference proteome</keyword>
<feature type="transmembrane region" description="Helical" evidence="1">
    <location>
        <begin position="232"/>
        <end position="254"/>
    </location>
</feature>
<organism evidence="3 4">
    <name type="scientific">Flemingia macrophylla</name>
    <dbReference type="NCBI Taxonomy" id="520843"/>
    <lineage>
        <taxon>Eukaryota</taxon>
        <taxon>Viridiplantae</taxon>
        <taxon>Streptophyta</taxon>
        <taxon>Embryophyta</taxon>
        <taxon>Tracheophyta</taxon>
        <taxon>Spermatophyta</taxon>
        <taxon>Magnoliopsida</taxon>
        <taxon>eudicotyledons</taxon>
        <taxon>Gunneridae</taxon>
        <taxon>Pentapetalae</taxon>
        <taxon>rosids</taxon>
        <taxon>fabids</taxon>
        <taxon>Fabales</taxon>
        <taxon>Fabaceae</taxon>
        <taxon>Papilionoideae</taxon>
        <taxon>50 kb inversion clade</taxon>
        <taxon>NPAAA clade</taxon>
        <taxon>indigoferoid/millettioid clade</taxon>
        <taxon>Phaseoleae</taxon>
        <taxon>Flemingia</taxon>
    </lineage>
</organism>
<feature type="transmembrane region" description="Helical" evidence="1">
    <location>
        <begin position="460"/>
        <end position="481"/>
    </location>
</feature>
<protein>
    <submittedName>
        <fullName evidence="3">Uncharacterized protein</fullName>
    </submittedName>
</protein>
<keyword evidence="1" id="KW-0812">Transmembrane</keyword>
<dbReference type="AlphaFoldDB" id="A0ABD1LZB7"/>
<comment type="caution">
    <text evidence="3">The sequence shown here is derived from an EMBL/GenBank/DDBJ whole genome shotgun (WGS) entry which is preliminary data.</text>
</comment>
<dbReference type="InterPro" id="IPR040283">
    <property type="entry name" value="DDB_G0292058-like"/>
</dbReference>
<dbReference type="Proteomes" id="UP001603857">
    <property type="component" value="Unassembled WGS sequence"/>
</dbReference>
<gene>
    <name evidence="3" type="ORF">Fmac_022302</name>
</gene>
<reference evidence="3 4" key="1">
    <citation type="submission" date="2024-08" db="EMBL/GenBank/DDBJ databases">
        <title>Insights into the chromosomal genome structure of Flemingia macrophylla.</title>
        <authorList>
            <person name="Ding Y."/>
            <person name="Zhao Y."/>
            <person name="Bi W."/>
            <person name="Wu M."/>
            <person name="Zhao G."/>
            <person name="Gong Y."/>
            <person name="Li W."/>
            <person name="Zhang P."/>
        </authorList>
    </citation>
    <scope>NUCLEOTIDE SEQUENCE [LARGE SCALE GENOMIC DNA]</scope>
    <source>
        <strain evidence="3">DYQJB</strain>
        <tissue evidence="3">Leaf</tissue>
    </source>
</reference>
<feature type="transmembrane region" description="Helical" evidence="1">
    <location>
        <begin position="266"/>
        <end position="290"/>
    </location>
</feature>
<name>A0ABD1LZB7_9FABA</name>
<keyword evidence="1" id="KW-0472">Membrane</keyword>
<accession>A0ABD1LZB7</accession>
<feature type="transmembrane region" description="Helical" evidence="1">
    <location>
        <begin position="133"/>
        <end position="157"/>
    </location>
</feature>
<keyword evidence="1" id="KW-1133">Transmembrane helix</keyword>
<feature type="signal peptide" evidence="2">
    <location>
        <begin position="1"/>
        <end position="28"/>
    </location>
</feature>
<evidence type="ECO:0000256" key="1">
    <source>
        <dbReference type="SAM" id="Phobius"/>
    </source>
</evidence>
<feature type="chain" id="PRO_5044889095" evidence="2">
    <location>
        <begin position="29"/>
        <end position="496"/>
    </location>
</feature>
<sequence length="496" mass="54842">MAIPKGTTTRGLASIVVIMALILSKTAAHGPITSNVTIPIKQMEHTVRVDPYDNLEKYRGGFDITNVHYWTSVFFTGIFGYAIGGLWFLLGILCGLLCVINKFCCKSDGGANTRKCLPCICNYKTCNFSPIPLAISLIILIMVASVVVYVGSANFYYETRTSVKVIIKIADDASELIHNATTAIEHIQVALVGSGISEDISTKINSTAAKLENAVDNIVDITTKNRGTLNKAFRVVLLITIVIVSLNLVAVPFLSVFGVKMFWKPFYLLVILCWLMTALCWLICGFYFFLANFSNDTCIVLSNFEENPYNNSLTSILPCNELRSAKSILHEVGARFSTLVNKVNAHLGNLFPNHVTLCNPFTGPPEYSYQLEHCPPTSIQVGDIPKVLEPYTCFDDEKCSSEDLLVGSQYRLIESYAIPIQTLLNMIPSMEQLIGCRLVKDAFSEVLHEHCKPLTKSAGMTWVGMVFLAAIMVFLIVLWTIKASQDHSYHPSDSLV</sequence>
<proteinExistence type="predicted"/>
<evidence type="ECO:0000313" key="3">
    <source>
        <dbReference type="EMBL" id="KAL2328875.1"/>
    </source>
</evidence>
<evidence type="ECO:0000256" key="2">
    <source>
        <dbReference type="SAM" id="SignalP"/>
    </source>
</evidence>